<dbReference type="PROSITE" id="PS50929">
    <property type="entry name" value="ABC_TM1F"/>
    <property type="match status" value="1"/>
</dbReference>
<evidence type="ECO:0000256" key="5">
    <source>
        <dbReference type="ARBA" id="ARBA00022989"/>
    </source>
</evidence>
<proteinExistence type="predicted"/>
<dbReference type="RefSeq" id="WP_028286560.1">
    <property type="nucleotide sequence ID" value="NZ_BMLF01000001.1"/>
</dbReference>
<dbReference type="AlphaFoldDB" id="A0A917SS37"/>
<dbReference type="GO" id="GO:0034040">
    <property type="term" value="F:ATPase-coupled lipid transmembrane transporter activity"/>
    <property type="evidence" value="ECO:0007669"/>
    <property type="project" value="TreeGrafter"/>
</dbReference>
<feature type="domain" description="ABC transporter" evidence="9">
    <location>
        <begin position="361"/>
        <end position="600"/>
    </location>
</feature>
<comment type="caution">
    <text evidence="11">The sequence shown here is derived from an EMBL/GenBank/DDBJ whole genome shotgun (WGS) entry which is preliminary data.</text>
</comment>
<evidence type="ECO:0000256" key="1">
    <source>
        <dbReference type="ARBA" id="ARBA00004651"/>
    </source>
</evidence>
<feature type="transmembrane region" description="Helical" evidence="8">
    <location>
        <begin position="156"/>
        <end position="177"/>
    </location>
</feature>
<dbReference type="GO" id="GO:0140359">
    <property type="term" value="F:ABC-type transporter activity"/>
    <property type="evidence" value="ECO:0007669"/>
    <property type="project" value="InterPro"/>
</dbReference>
<dbReference type="GO" id="GO:0005886">
    <property type="term" value="C:plasma membrane"/>
    <property type="evidence" value="ECO:0007669"/>
    <property type="project" value="UniProtKB-SubCell"/>
</dbReference>
<dbReference type="InterPro" id="IPR036640">
    <property type="entry name" value="ABC1_TM_sf"/>
</dbReference>
<evidence type="ECO:0000313" key="11">
    <source>
        <dbReference type="EMBL" id="GGL96237.1"/>
    </source>
</evidence>
<reference evidence="11" key="2">
    <citation type="submission" date="2020-09" db="EMBL/GenBank/DDBJ databases">
        <authorList>
            <person name="Sun Q."/>
            <person name="Zhou Y."/>
        </authorList>
    </citation>
    <scope>NUCLEOTIDE SEQUENCE</scope>
    <source>
        <strain evidence="11">CGMCC 1.6293</strain>
    </source>
</reference>
<evidence type="ECO:0000256" key="6">
    <source>
        <dbReference type="ARBA" id="ARBA00023136"/>
    </source>
</evidence>
<dbReference type="Pfam" id="PF00005">
    <property type="entry name" value="ABC_tran"/>
    <property type="match status" value="1"/>
</dbReference>
<dbReference type="PROSITE" id="PS50893">
    <property type="entry name" value="ABC_TRANSPORTER_2"/>
    <property type="match status" value="1"/>
</dbReference>
<dbReference type="SMART" id="SM00382">
    <property type="entry name" value="AAA"/>
    <property type="match status" value="1"/>
</dbReference>
<protein>
    <submittedName>
        <fullName evidence="11">Multidrug ABC transporter ATP-binding protein</fullName>
    </submittedName>
</protein>
<evidence type="ECO:0000313" key="12">
    <source>
        <dbReference type="Proteomes" id="UP000649829"/>
    </source>
</evidence>
<dbReference type="InterPro" id="IPR017871">
    <property type="entry name" value="ABC_transporter-like_CS"/>
</dbReference>
<name>A0A917SS37_9RHOB</name>
<keyword evidence="3" id="KW-0547">Nucleotide-binding</keyword>
<dbReference type="GO" id="GO:0005524">
    <property type="term" value="F:ATP binding"/>
    <property type="evidence" value="ECO:0007669"/>
    <property type="project" value="UniProtKB-KW"/>
</dbReference>
<sequence>MYRFFENLVDPFTRVPDGTPPATLWAFLGTQIAPFRHLVVWIALSGLIVALMEGGLIFYGGRLIDMMNASGAQAFWDDHWLEAVLVALFILVLRPVFIGLNALFLGQTLSSNLSEQARWRAHKHMLGQSASFFQNDFAGRLSNRVMQMGPAVEDSIYMAFEALWFAAAYMLGAALILGDVHPLLIVPLGIWLVLYLGYTWRIAIRTADASERHSDARSLATGRVVDAYANIETVKLFAHGAKEEAYALSAMKRLRLRFQRFMRLMTEMTFGLNVLNGLLIVGVVAPAVWLWTTGAATVGQVSAAVALTIRLNGMSGWIMWVAIRLFEHAGVIREGLRSIAVEPGVRDVPGAPALSLGKGEIRYEHVTHHYGRGYGGLDDVSLTIPAGQKVGLVGRSGAGKSSLVNLLLRFRDAEAGRILIDGQDVSRVTQESLRRQIGMVSQDSSLLHRSVRANILYGRPGATEAQMVRAAERAEAAGFIADLRDPKGRAGYDAQVGERGVKLSGGQRQRIALARVILKDAPILILDEATSALDSEVEASIQEALYGVMQGKTVIAIAHRLSTIAQMDRIVVLDRGRVAEDGSHEALLERGGIYAELWARQSGGFLGTDLQQGAAE</sequence>
<evidence type="ECO:0000256" key="4">
    <source>
        <dbReference type="ARBA" id="ARBA00022840"/>
    </source>
</evidence>
<dbReference type="SUPFAM" id="SSF52540">
    <property type="entry name" value="P-loop containing nucleoside triphosphate hydrolases"/>
    <property type="match status" value="1"/>
</dbReference>
<feature type="transmembrane region" description="Helical" evidence="8">
    <location>
        <begin position="80"/>
        <end position="104"/>
    </location>
</feature>
<keyword evidence="4 11" id="KW-0067">ATP-binding</keyword>
<feature type="transmembrane region" description="Helical" evidence="8">
    <location>
        <begin position="270"/>
        <end position="291"/>
    </location>
</feature>
<dbReference type="Gene3D" id="3.40.50.300">
    <property type="entry name" value="P-loop containing nucleotide triphosphate hydrolases"/>
    <property type="match status" value="1"/>
</dbReference>
<comment type="subcellular location">
    <subcellularLocation>
        <location evidence="1">Cell membrane</location>
        <topology evidence="1">Multi-pass membrane protein</topology>
    </subcellularLocation>
</comment>
<dbReference type="GO" id="GO:0016887">
    <property type="term" value="F:ATP hydrolysis activity"/>
    <property type="evidence" value="ECO:0007669"/>
    <property type="project" value="InterPro"/>
</dbReference>
<evidence type="ECO:0000256" key="3">
    <source>
        <dbReference type="ARBA" id="ARBA00022741"/>
    </source>
</evidence>
<comment type="function">
    <text evidence="7">Part of an ABC transporter complex. Transmembrane domains (TMD) form a pore in the inner membrane and the ATP-binding domain (NBD) is responsible for energy generation.</text>
</comment>
<keyword evidence="2 8" id="KW-0812">Transmembrane</keyword>
<evidence type="ECO:0000256" key="2">
    <source>
        <dbReference type="ARBA" id="ARBA00022692"/>
    </source>
</evidence>
<dbReference type="InterPro" id="IPR003593">
    <property type="entry name" value="AAA+_ATPase"/>
</dbReference>
<dbReference type="PANTHER" id="PTHR24221">
    <property type="entry name" value="ATP-BINDING CASSETTE SUB-FAMILY B"/>
    <property type="match status" value="1"/>
</dbReference>
<dbReference type="SUPFAM" id="SSF90123">
    <property type="entry name" value="ABC transporter transmembrane region"/>
    <property type="match status" value="1"/>
</dbReference>
<feature type="transmembrane region" description="Helical" evidence="8">
    <location>
        <begin position="38"/>
        <end position="60"/>
    </location>
</feature>
<evidence type="ECO:0000259" key="10">
    <source>
        <dbReference type="PROSITE" id="PS50929"/>
    </source>
</evidence>
<dbReference type="EMBL" id="BMLF01000001">
    <property type="protein sequence ID" value="GGL96237.1"/>
    <property type="molecule type" value="Genomic_DNA"/>
</dbReference>
<feature type="domain" description="ABC transmembrane type-1" evidence="10">
    <location>
        <begin position="40"/>
        <end position="321"/>
    </location>
</feature>
<accession>A0A917SS37</accession>
<organism evidence="11 12">
    <name type="scientific">Pseudooceanicola nanhaiensis</name>
    <dbReference type="NCBI Taxonomy" id="375761"/>
    <lineage>
        <taxon>Bacteria</taxon>
        <taxon>Pseudomonadati</taxon>
        <taxon>Pseudomonadota</taxon>
        <taxon>Alphaproteobacteria</taxon>
        <taxon>Rhodobacterales</taxon>
        <taxon>Paracoccaceae</taxon>
        <taxon>Pseudooceanicola</taxon>
    </lineage>
</organism>
<dbReference type="InterPro" id="IPR011527">
    <property type="entry name" value="ABC1_TM_dom"/>
</dbReference>
<dbReference type="InterPro" id="IPR039421">
    <property type="entry name" value="Type_1_exporter"/>
</dbReference>
<dbReference type="PANTHER" id="PTHR24221:SF203">
    <property type="entry name" value="ATP-BINDING_PERMEASE FUSION ABC TRANSPORTER-RELATED"/>
    <property type="match status" value="1"/>
</dbReference>
<gene>
    <name evidence="11" type="ORF">GCM10011534_17800</name>
</gene>
<dbReference type="InterPro" id="IPR027417">
    <property type="entry name" value="P-loop_NTPase"/>
</dbReference>
<feature type="transmembrane region" description="Helical" evidence="8">
    <location>
        <begin position="183"/>
        <end position="204"/>
    </location>
</feature>
<dbReference type="Gene3D" id="1.20.1560.10">
    <property type="entry name" value="ABC transporter type 1, transmembrane domain"/>
    <property type="match status" value="1"/>
</dbReference>
<dbReference type="Proteomes" id="UP000649829">
    <property type="component" value="Unassembled WGS sequence"/>
</dbReference>
<dbReference type="PROSITE" id="PS00211">
    <property type="entry name" value="ABC_TRANSPORTER_1"/>
    <property type="match status" value="1"/>
</dbReference>
<keyword evidence="5 8" id="KW-1133">Transmembrane helix</keyword>
<evidence type="ECO:0000259" key="9">
    <source>
        <dbReference type="PROSITE" id="PS50893"/>
    </source>
</evidence>
<evidence type="ECO:0000256" key="7">
    <source>
        <dbReference type="ARBA" id="ARBA00024725"/>
    </source>
</evidence>
<feature type="transmembrane region" description="Helical" evidence="8">
    <location>
        <begin position="303"/>
        <end position="323"/>
    </location>
</feature>
<reference evidence="11" key="1">
    <citation type="journal article" date="2014" name="Int. J. Syst. Evol. Microbiol.">
        <title>Complete genome sequence of Corynebacterium casei LMG S-19264T (=DSM 44701T), isolated from a smear-ripened cheese.</title>
        <authorList>
            <consortium name="US DOE Joint Genome Institute (JGI-PGF)"/>
            <person name="Walter F."/>
            <person name="Albersmeier A."/>
            <person name="Kalinowski J."/>
            <person name="Ruckert C."/>
        </authorList>
    </citation>
    <scope>NUCLEOTIDE SEQUENCE</scope>
    <source>
        <strain evidence="11">CGMCC 1.6293</strain>
    </source>
</reference>
<dbReference type="FunFam" id="3.40.50.300:FF:000218">
    <property type="entry name" value="Multidrug ABC transporter ATP-binding protein"/>
    <property type="match status" value="1"/>
</dbReference>
<keyword evidence="12" id="KW-1185">Reference proteome</keyword>
<dbReference type="InterPro" id="IPR003439">
    <property type="entry name" value="ABC_transporter-like_ATP-bd"/>
</dbReference>
<evidence type="ECO:0000256" key="8">
    <source>
        <dbReference type="SAM" id="Phobius"/>
    </source>
</evidence>
<dbReference type="Pfam" id="PF00664">
    <property type="entry name" value="ABC_membrane"/>
    <property type="match status" value="1"/>
</dbReference>
<keyword evidence="6 8" id="KW-0472">Membrane</keyword>